<organism evidence="1 2">
    <name type="scientific">Caenorhabditis elegans</name>
    <dbReference type="NCBI Taxonomy" id="6239"/>
    <lineage>
        <taxon>Eukaryota</taxon>
        <taxon>Metazoa</taxon>
        <taxon>Ecdysozoa</taxon>
        <taxon>Nematoda</taxon>
        <taxon>Chromadorea</taxon>
        <taxon>Rhabditida</taxon>
        <taxon>Rhabditina</taxon>
        <taxon>Rhabditomorpha</taxon>
        <taxon>Rhabditoidea</taxon>
        <taxon>Rhabditidae</taxon>
        <taxon>Peloderinae</taxon>
        <taxon>Caenorhabditis</taxon>
    </lineage>
</organism>
<reference evidence="1 2" key="1">
    <citation type="journal article" date="1998" name="Science">
        <title>Genome sequence of the nematode C. elegans: a platform for investigating biology.</title>
        <authorList>
            <consortium name="The C. elegans sequencing consortium"/>
            <person name="Sulson J.E."/>
            <person name="Waterston R."/>
        </authorList>
    </citation>
    <scope>NUCLEOTIDE SEQUENCE [LARGE SCALE GENOMIC DNA]</scope>
    <source>
        <strain evidence="1 2">Bristol N2</strain>
    </source>
</reference>
<dbReference type="eggNOG" id="ENOG502TIHT">
    <property type="taxonomic scope" value="Eukaryota"/>
</dbReference>
<evidence type="ECO:0000313" key="1">
    <source>
        <dbReference type="EMBL" id="CAB00047.2"/>
    </source>
</evidence>
<dbReference type="MINT" id="Q21229"/>
<accession>Q21229</accession>
<dbReference type="IntAct" id="Q21229">
    <property type="interactions" value="5"/>
</dbReference>
<dbReference type="UCSC" id="K04G2.10">
    <property type="organism name" value="c. elegans"/>
</dbReference>
<dbReference type="PhylomeDB" id="Q21229"/>
<dbReference type="AlphaFoldDB" id="Q21229"/>
<dbReference type="FunCoup" id="Q21229">
    <property type="interactions" value="940"/>
</dbReference>
<name>Q21229_CAEEL</name>
<keyword evidence="2" id="KW-1185">Reference proteome</keyword>
<dbReference type="Proteomes" id="UP000001940">
    <property type="component" value="Chromosome I"/>
</dbReference>
<dbReference type="EMBL" id="BX284601">
    <property type="protein sequence ID" value="CAB00047.2"/>
    <property type="molecule type" value="Genomic_DNA"/>
</dbReference>
<dbReference type="STRING" id="6239.K04G2.10.1"/>
<dbReference type="PaxDb" id="6239-K04G2.10"/>
<dbReference type="HOGENOM" id="CLU_872196_0_0_1"/>
<dbReference type="PeptideAtlas" id="Q21229"/>
<dbReference type="InParanoid" id="Q21229"/>
<dbReference type="PIR" id="T23329">
    <property type="entry name" value="T23329"/>
</dbReference>
<dbReference type="Bgee" id="WBGene00010568">
    <property type="expression patterns" value="Expressed in embryo and 4 other cell types or tissues"/>
</dbReference>
<dbReference type="OrthoDB" id="5849677at2759"/>
<dbReference type="WormBase" id="K04G2.10">
    <property type="protein sequence ID" value="CE52836"/>
    <property type="gene ID" value="WBGene00010568"/>
</dbReference>
<keyword evidence="4" id="KW-1267">Proteomics identification</keyword>
<evidence type="ECO:0000313" key="3">
    <source>
        <dbReference type="WormBase" id="K04G2.10"/>
    </source>
</evidence>
<sequence length="224" mass="27030">MQRYNPPQSSNQMYCPGCNRQIRKVQELMDERYLTNICNEVEKNTMRLQIQDLERQVQMRRCENRKMKTIQEVEKEGSTESQDSIHDHPMVKVLMEINDQLMIEMRKKVEAPEEYPLEEWKDAIEQKWSEKYEKLRDYALDQQDMVKYMEENDDRQKESIEKYKRKIGSMKKVIEKMEFEMALLQSELEMKDSSCVEKSVNSEEKQENKENLSGVLDNKFIFQN</sequence>
<dbReference type="AGR" id="WB:WBGene00010568"/>
<proteinExistence type="evidence at protein level"/>
<evidence type="ECO:0007829" key="4">
    <source>
        <dbReference type="PeptideAtlas" id="Q21229"/>
    </source>
</evidence>
<evidence type="ECO:0000313" key="2">
    <source>
        <dbReference type="Proteomes" id="UP000001940"/>
    </source>
</evidence>
<protein>
    <submittedName>
        <fullName evidence="1">Uncharacterized protein</fullName>
    </submittedName>
</protein>
<gene>
    <name evidence="1" type="ORF">CELE_K04G2.10</name>
    <name evidence="1 3" type="ORF">K04G2.10</name>
</gene>
<dbReference type="SMR" id="Q21229"/>
<dbReference type="DIP" id="DIP-26675N"/>